<dbReference type="AlphaFoldDB" id="A0ABD3FRE8"/>
<comment type="caution">
    <text evidence="2">The sequence shown here is derived from an EMBL/GenBank/DDBJ whole genome shotgun (WGS) entry which is preliminary data.</text>
</comment>
<dbReference type="EMBL" id="JBIMZQ010000010">
    <property type="protein sequence ID" value="KAL3668952.1"/>
    <property type="molecule type" value="Genomic_DNA"/>
</dbReference>
<evidence type="ECO:0000313" key="3">
    <source>
        <dbReference type="Proteomes" id="UP001632037"/>
    </source>
</evidence>
<gene>
    <name evidence="2" type="ORF">V7S43_006240</name>
</gene>
<organism evidence="2 3">
    <name type="scientific">Phytophthora oleae</name>
    <dbReference type="NCBI Taxonomy" id="2107226"/>
    <lineage>
        <taxon>Eukaryota</taxon>
        <taxon>Sar</taxon>
        <taxon>Stramenopiles</taxon>
        <taxon>Oomycota</taxon>
        <taxon>Peronosporomycetes</taxon>
        <taxon>Peronosporales</taxon>
        <taxon>Peronosporaceae</taxon>
        <taxon>Phytophthora</taxon>
    </lineage>
</organism>
<feature type="compositionally biased region" description="Low complexity" evidence="1">
    <location>
        <begin position="293"/>
        <end position="326"/>
    </location>
</feature>
<sequence length="505" mass="52441">MSNVNEPIRFGDVVTVQTKSAFVETATASSLGFLELPGKTQTQLLVVPPVKDEVKDRFVEAEFIIAPIRGEKQQAIGTPLTYQTPFVLRTSDGKDGSTYTLNNKVTGQREGISLQLSASKGEMYIQVEKDSSTNAMGLRYGDDGLNLRVVDSNRVRKTLNHLLTHVVKPKSDTPGGIVTCGAKGSALTFSFQRAVDSEGKAKTETNKYVKNPQARRSSMDALSPAKMDELGRADRIDSSESEADALSRSSSIAGFGSNPASPRAGSMTGLGKPVNAAAVAARLPTKSVDGPETEATASTSSPPTSSHESSTSATSATDAKTAAKTPASPPKPTEAKTKAVPAKSPVKTAAKTPASPPKPAETKAASSPVKTESVKTEAAKTEPVKVESVKAELKVETKPEAKAEPAKTTSTPPLAPVKASGDPKTVLADASTFPPIPAINGPAPAPVVMSPKAAASPKPNSKSSSTPSNAPASPKIMKEEEVAKLKAEAEVENLEPACGAKCSVM</sequence>
<feature type="region of interest" description="Disordered" evidence="1">
    <location>
        <begin position="200"/>
        <end position="269"/>
    </location>
</feature>
<feature type="region of interest" description="Disordered" evidence="1">
    <location>
        <begin position="284"/>
        <end position="477"/>
    </location>
</feature>
<feature type="compositionally biased region" description="Basic and acidic residues" evidence="1">
    <location>
        <begin position="226"/>
        <end position="238"/>
    </location>
</feature>
<name>A0ABD3FRE8_9STRA</name>
<proteinExistence type="predicted"/>
<accession>A0ABD3FRE8</accession>
<evidence type="ECO:0000256" key="1">
    <source>
        <dbReference type="SAM" id="MobiDB-lite"/>
    </source>
</evidence>
<keyword evidence="3" id="KW-1185">Reference proteome</keyword>
<evidence type="ECO:0000313" key="2">
    <source>
        <dbReference type="EMBL" id="KAL3668952.1"/>
    </source>
</evidence>
<reference evidence="2 3" key="1">
    <citation type="submission" date="2024-09" db="EMBL/GenBank/DDBJ databases">
        <title>Genome sequencing and assembly of Phytophthora oleae, isolate VK10A, causative agent of rot of olive drupes.</title>
        <authorList>
            <person name="Conti Taguali S."/>
            <person name="Riolo M."/>
            <person name="La Spada F."/>
            <person name="Cacciola S.O."/>
            <person name="Dionisio G."/>
        </authorList>
    </citation>
    <scope>NUCLEOTIDE SEQUENCE [LARGE SCALE GENOMIC DNA]</scope>
    <source>
        <strain evidence="2 3">VK10A</strain>
    </source>
</reference>
<feature type="compositionally biased region" description="Basic and acidic residues" evidence="1">
    <location>
        <begin position="372"/>
        <end position="405"/>
    </location>
</feature>
<dbReference type="Proteomes" id="UP001632037">
    <property type="component" value="Unassembled WGS sequence"/>
</dbReference>
<feature type="compositionally biased region" description="Low complexity" evidence="1">
    <location>
        <begin position="338"/>
        <end position="353"/>
    </location>
</feature>
<feature type="compositionally biased region" description="Low complexity" evidence="1">
    <location>
        <begin position="450"/>
        <end position="475"/>
    </location>
</feature>
<protein>
    <submittedName>
        <fullName evidence="2">Uncharacterized protein</fullName>
    </submittedName>
</protein>